<proteinExistence type="predicted"/>
<name>A0AAE0FHR2_9CHLO</name>
<protein>
    <submittedName>
        <fullName evidence="1">Uncharacterized protein</fullName>
    </submittedName>
</protein>
<dbReference type="AlphaFoldDB" id="A0AAE0FHR2"/>
<dbReference type="EMBL" id="LGRX02018557">
    <property type="protein sequence ID" value="KAK3259680.1"/>
    <property type="molecule type" value="Genomic_DNA"/>
</dbReference>
<dbReference type="Proteomes" id="UP001190700">
    <property type="component" value="Unassembled WGS sequence"/>
</dbReference>
<gene>
    <name evidence="1" type="ORF">CYMTET_31335</name>
</gene>
<evidence type="ECO:0000313" key="2">
    <source>
        <dbReference type="Proteomes" id="UP001190700"/>
    </source>
</evidence>
<accession>A0AAE0FHR2</accession>
<sequence length="207" mass="22758">MIVACAETGSTNRSRLASKPVASLCTPERYSAQNLLKPKQTLRSSTRSCFFRLELRSHGHLTSRHSGARNPRIGLVRTNFFRQGSRVPTTQLRGRQVAYPLTAALPDDAGDIIQQKSDIVKQGGVLSGFFSVGTLAKLGSVCLVGLDIVGGVLFLASAPSWVQGKSLWRNLYDVTYETFDATFKEFMPQILLLAILLSKLFQGLLQR</sequence>
<comment type="caution">
    <text evidence="1">The sequence shown here is derived from an EMBL/GenBank/DDBJ whole genome shotgun (WGS) entry which is preliminary data.</text>
</comment>
<reference evidence="1 2" key="1">
    <citation type="journal article" date="2015" name="Genome Biol. Evol.">
        <title>Comparative Genomics of a Bacterivorous Green Alga Reveals Evolutionary Causalities and Consequences of Phago-Mixotrophic Mode of Nutrition.</title>
        <authorList>
            <person name="Burns J.A."/>
            <person name="Paasch A."/>
            <person name="Narechania A."/>
            <person name="Kim E."/>
        </authorList>
    </citation>
    <scope>NUCLEOTIDE SEQUENCE [LARGE SCALE GENOMIC DNA]</scope>
    <source>
        <strain evidence="1 2">PLY_AMNH</strain>
    </source>
</reference>
<keyword evidence="2" id="KW-1185">Reference proteome</keyword>
<organism evidence="1 2">
    <name type="scientific">Cymbomonas tetramitiformis</name>
    <dbReference type="NCBI Taxonomy" id="36881"/>
    <lineage>
        <taxon>Eukaryota</taxon>
        <taxon>Viridiplantae</taxon>
        <taxon>Chlorophyta</taxon>
        <taxon>Pyramimonadophyceae</taxon>
        <taxon>Pyramimonadales</taxon>
        <taxon>Pyramimonadaceae</taxon>
        <taxon>Cymbomonas</taxon>
    </lineage>
</organism>
<evidence type="ECO:0000313" key="1">
    <source>
        <dbReference type="EMBL" id="KAK3259680.1"/>
    </source>
</evidence>